<proteinExistence type="predicted"/>
<reference evidence="4" key="1">
    <citation type="submission" date="2016-06" db="UniProtKB">
        <authorList>
            <consortium name="WormBaseParasite"/>
        </authorList>
    </citation>
    <scope>IDENTIFICATION</scope>
</reference>
<sequence length="174" mass="19729">MVRNVMAKDMKAKSSVRTKKHIVTEAMKEKRLERSKIILDFLKRRPHTVLYSDEQPFTVDSVSKSRKNRYISPLKVNELLVLDLRPVLVRTTQITKLTVANGQPPGRWTGRRLQACDMAIHGMCLTFVFEDYCMASGHTLAFEAAETTAPPESSSRASTCDSIHPPAFPLDRLR</sequence>
<evidence type="ECO:0000313" key="2">
    <source>
        <dbReference type="EMBL" id="VDL96230.1"/>
    </source>
</evidence>
<organism evidence="4">
    <name type="scientific">Schistocephalus solidus</name>
    <name type="common">Tapeworm</name>
    <dbReference type="NCBI Taxonomy" id="70667"/>
    <lineage>
        <taxon>Eukaryota</taxon>
        <taxon>Metazoa</taxon>
        <taxon>Spiralia</taxon>
        <taxon>Lophotrochozoa</taxon>
        <taxon>Platyhelminthes</taxon>
        <taxon>Cestoda</taxon>
        <taxon>Eucestoda</taxon>
        <taxon>Diphyllobothriidea</taxon>
        <taxon>Diphyllobothriidae</taxon>
        <taxon>Schistocephalus</taxon>
    </lineage>
</organism>
<dbReference type="WBParaSite" id="SSLN_0001020901-mRNA-1">
    <property type="protein sequence ID" value="SSLN_0001020901-mRNA-1"/>
    <property type="gene ID" value="SSLN_0001020901"/>
</dbReference>
<evidence type="ECO:0000313" key="4">
    <source>
        <dbReference type="WBParaSite" id="SSLN_0001020901-mRNA-1"/>
    </source>
</evidence>
<gene>
    <name evidence="2" type="ORF">SSLN_LOCUS9845</name>
</gene>
<feature type="compositionally biased region" description="Low complexity" evidence="1">
    <location>
        <begin position="146"/>
        <end position="155"/>
    </location>
</feature>
<feature type="region of interest" description="Disordered" evidence="1">
    <location>
        <begin position="146"/>
        <end position="174"/>
    </location>
</feature>
<dbReference type="Proteomes" id="UP000275846">
    <property type="component" value="Unassembled WGS sequence"/>
</dbReference>
<name>A0A183T047_SCHSO</name>
<evidence type="ECO:0000256" key="1">
    <source>
        <dbReference type="SAM" id="MobiDB-lite"/>
    </source>
</evidence>
<dbReference type="AlphaFoldDB" id="A0A183T047"/>
<evidence type="ECO:0000313" key="3">
    <source>
        <dbReference type="Proteomes" id="UP000275846"/>
    </source>
</evidence>
<dbReference type="EMBL" id="UYSU01035488">
    <property type="protein sequence ID" value="VDL96230.1"/>
    <property type="molecule type" value="Genomic_DNA"/>
</dbReference>
<dbReference type="OrthoDB" id="9981685at2759"/>
<keyword evidence="3" id="KW-1185">Reference proteome</keyword>
<accession>A0A183T047</accession>
<reference evidence="2 3" key="2">
    <citation type="submission" date="2018-11" db="EMBL/GenBank/DDBJ databases">
        <authorList>
            <consortium name="Pathogen Informatics"/>
        </authorList>
    </citation>
    <scope>NUCLEOTIDE SEQUENCE [LARGE SCALE GENOMIC DNA]</scope>
    <source>
        <strain evidence="2 3">NST_G2</strain>
    </source>
</reference>
<protein>
    <submittedName>
        <fullName evidence="4">Transposase</fullName>
    </submittedName>
</protein>